<feature type="region of interest" description="Disordered" evidence="1">
    <location>
        <begin position="85"/>
        <end position="121"/>
    </location>
</feature>
<feature type="region of interest" description="Disordered" evidence="1">
    <location>
        <begin position="1"/>
        <end position="23"/>
    </location>
</feature>
<dbReference type="Proteomes" id="UP001221898">
    <property type="component" value="Unassembled WGS sequence"/>
</dbReference>
<name>A0AAD7S062_9TELE</name>
<gene>
    <name evidence="2" type="ORF">AAFF_G00059410</name>
</gene>
<dbReference type="AlphaFoldDB" id="A0AAD7S062"/>
<keyword evidence="3" id="KW-1185">Reference proteome</keyword>
<sequence length="121" mass="13160">MESGLAARTTGRGGRCGSEGVENRSKLLHPREVMCVICAADGSEIILQKNPRTRVENHCVTHTQSVIISLQKWAGRRRFTVFRSPESYGESRRGRASCGQGGQSPELDDLAGHRPGNSPSL</sequence>
<evidence type="ECO:0000313" key="2">
    <source>
        <dbReference type="EMBL" id="KAJ8393468.1"/>
    </source>
</evidence>
<evidence type="ECO:0000256" key="1">
    <source>
        <dbReference type="SAM" id="MobiDB-lite"/>
    </source>
</evidence>
<evidence type="ECO:0000313" key="3">
    <source>
        <dbReference type="Proteomes" id="UP001221898"/>
    </source>
</evidence>
<dbReference type="EMBL" id="JAINUG010000136">
    <property type="protein sequence ID" value="KAJ8393468.1"/>
    <property type="molecule type" value="Genomic_DNA"/>
</dbReference>
<reference evidence="2" key="1">
    <citation type="journal article" date="2023" name="Science">
        <title>Genome structures resolve the early diversification of teleost fishes.</title>
        <authorList>
            <person name="Parey E."/>
            <person name="Louis A."/>
            <person name="Montfort J."/>
            <person name="Bouchez O."/>
            <person name="Roques C."/>
            <person name="Iampietro C."/>
            <person name="Lluch J."/>
            <person name="Castinel A."/>
            <person name="Donnadieu C."/>
            <person name="Desvignes T."/>
            <person name="Floi Bucao C."/>
            <person name="Jouanno E."/>
            <person name="Wen M."/>
            <person name="Mejri S."/>
            <person name="Dirks R."/>
            <person name="Jansen H."/>
            <person name="Henkel C."/>
            <person name="Chen W.J."/>
            <person name="Zahm M."/>
            <person name="Cabau C."/>
            <person name="Klopp C."/>
            <person name="Thompson A.W."/>
            <person name="Robinson-Rechavi M."/>
            <person name="Braasch I."/>
            <person name="Lecointre G."/>
            <person name="Bobe J."/>
            <person name="Postlethwait J.H."/>
            <person name="Berthelot C."/>
            <person name="Roest Crollius H."/>
            <person name="Guiguen Y."/>
        </authorList>
    </citation>
    <scope>NUCLEOTIDE SEQUENCE</scope>
    <source>
        <strain evidence="2">NC1722</strain>
    </source>
</reference>
<protein>
    <submittedName>
        <fullName evidence="2">Uncharacterized protein</fullName>
    </submittedName>
</protein>
<proteinExistence type="predicted"/>
<organism evidence="2 3">
    <name type="scientific">Aldrovandia affinis</name>
    <dbReference type="NCBI Taxonomy" id="143900"/>
    <lineage>
        <taxon>Eukaryota</taxon>
        <taxon>Metazoa</taxon>
        <taxon>Chordata</taxon>
        <taxon>Craniata</taxon>
        <taxon>Vertebrata</taxon>
        <taxon>Euteleostomi</taxon>
        <taxon>Actinopterygii</taxon>
        <taxon>Neopterygii</taxon>
        <taxon>Teleostei</taxon>
        <taxon>Notacanthiformes</taxon>
        <taxon>Halosauridae</taxon>
        <taxon>Aldrovandia</taxon>
    </lineage>
</organism>
<accession>A0AAD7S062</accession>
<feature type="compositionally biased region" description="Low complexity" evidence="1">
    <location>
        <begin position="1"/>
        <end position="10"/>
    </location>
</feature>
<comment type="caution">
    <text evidence="2">The sequence shown here is derived from an EMBL/GenBank/DDBJ whole genome shotgun (WGS) entry which is preliminary data.</text>
</comment>